<comment type="caution">
    <text evidence="1">The sequence shown here is derived from an EMBL/GenBank/DDBJ whole genome shotgun (WGS) entry which is preliminary data.</text>
</comment>
<reference evidence="1" key="1">
    <citation type="submission" date="2019-10" db="EMBL/GenBank/DDBJ databases">
        <authorList>
            <consortium name="DOE Joint Genome Institute"/>
            <person name="Kuo A."/>
            <person name="Miyauchi S."/>
            <person name="Kiss E."/>
            <person name="Drula E."/>
            <person name="Kohler A."/>
            <person name="Sanchez-Garcia M."/>
            <person name="Andreopoulos B."/>
            <person name="Barry K.W."/>
            <person name="Bonito G."/>
            <person name="Buee M."/>
            <person name="Carver A."/>
            <person name="Chen C."/>
            <person name="Cichocki N."/>
            <person name="Clum A."/>
            <person name="Culley D."/>
            <person name="Crous P.W."/>
            <person name="Fauchery L."/>
            <person name="Girlanda M."/>
            <person name="Hayes R."/>
            <person name="Keri Z."/>
            <person name="LaButti K."/>
            <person name="Lipzen A."/>
            <person name="Lombard V."/>
            <person name="Magnuson J."/>
            <person name="Maillard F."/>
            <person name="Morin E."/>
            <person name="Murat C."/>
            <person name="Nolan M."/>
            <person name="Ohm R."/>
            <person name="Pangilinan J."/>
            <person name="Pereira M."/>
            <person name="Perotto S."/>
            <person name="Peter M."/>
            <person name="Riley R."/>
            <person name="Sitrit Y."/>
            <person name="Stielow B."/>
            <person name="Szollosi G."/>
            <person name="Zifcakova L."/>
            <person name="Stursova M."/>
            <person name="Spatafora J.W."/>
            <person name="Tedersoo L."/>
            <person name="Vaario L.-M."/>
            <person name="Yamada A."/>
            <person name="Yan M."/>
            <person name="Wang P."/>
            <person name="Xu J."/>
            <person name="Bruns T."/>
            <person name="Baldrian P."/>
            <person name="Vilgalys R."/>
            <person name="Henrissat B."/>
            <person name="Grigoriev I.V."/>
            <person name="Hibbett D."/>
            <person name="Nagy L.G."/>
            <person name="Martin F.M."/>
        </authorList>
    </citation>
    <scope>NUCLEOTIDE SEQUENCE</scope>
    <source>
        <strain evidence="1">BED1</strain>
    </source>
</reference>
<dbReference type="AlphaFoldDB" id="A0AAD4BU30"/>
<name>A0AAD4BU30_BOLED</name>
<protein>
    <submittedName>
        <fullName evidence="1">Uncharacterized protein</fullName>
    </submittedName>
</protein>
<keyword evidence="2" id="KW-1185">Reference proteome</keyword>
<proteinExistence type="predicted"/>
<accession>A0AAD4BU30</accession>
<reference evidence="1" key="2">
    <citation type="journal article" date="2020" name="Nat. Commun.">
        <title>Large-scale genome sequencing of mycorrhizal fungi provides insights into the early evolution of symbiotic traits.</title>
        <authorList>
            <person name="Miyauchi S."/>
            <person name="Kiss E."/>
            <person name="Kuo A."/>
            <person name="Drula E."/>
            <person name="Kohler A."/>
            <person name="Sanchez-Garcia M."/>
            <person name="Morin E."/>
            <person name="Andreopoulos B."/>
            <person name="Barry K.W."/>
            <person name="Bonito G."/>
            <person name="Buee M."/>
            <person name="Carver A."/>
            <person name="Chen C."/>
            <person name="Cichocki N."/>
            <person name="Clum A."/>
            <person name="Culley D."/>
            <person name="Crous P.W."/>
            <person name="Fauchery L."/>
            <person name="Girlanda M."/>
            <person name="Hayes R.D."/>
            <person name="Keri Z."/>
            <person name="LaButti K."/>
            <person name="Lipzen A."/>
            <person name="Lombard V."/>
            <person name="Magnuson J."/>
            <person name="Maillard F."/>
            <person name="Murat C."/>
            <person name="Nolan M."/>
            <person name="Ohm R.A."/>
            <person name="Pangilinan J."/>
            <person name="Pereira M.F."/>
            <person name="Perotto S."/>
            <person name="Peter M."/>
            <person name="Pfister S."/>
            <person name="Riley R."/>
            <person name="Sitrit Y."/>
            <person name="Stielow J.B."/>
            <person name="Szollosi G."/>
            <person name="Zifcakova L."/>
            <person name="Stursova M."/>
            <person name="Spatafora J.W."/>
            <person name="Tedersoo L."/>
            <person name="Vaario L.M."/>
            <person name="Yamada A."/>
            <person name="Yan M."/>
            <person name="Wang P."/>
            <person name="Xu J."/>
            <person name="Bruns T."/>
            <person name="Baldrian P."/>
            <person name="Vilgalys R."/>
            <person name="Dunand C."/>
            <person name="Henrissat B."/>
            <person name="Grigoriev I.V."/>
            <person name="Hibbett D."/>
            <person name="Nagy L.G."/>
            <person name="Martin F.M."/>
        </authorList>
    </citation>
    <scope>NUCLEOTIDE SEQUENCE</scope>
    <source>
        <strain evidence="1">BED1</strain>
    </source>
</reference>
<gene>
    <name evidence="1" type="ORF">L210DRAFT_3504520</name>
</gene>
<evidence type="ECO:0000313" key="2">
    <source>
        <dbReference type="Proteomes" id="UP001194468"/>
    </source>
</evidence>
<dbReference type="Proteomes" id="UP001194468">
    <property type="component" value="Unassembled WGS sequence"/>
</dbReference>
<organism evidence="1 2">
    <name type="scientific">Boletus edulis BED1</name>
    <dbReference type="NCBI Taxonomy" id="1328754"/>
    <lineage>
        <taxon>Eukaryota</taxon>
        <taxon>Fungi</taxon>
        <taxon>Dikarya</taxon>
        <taxon>Basidiomycota</taxon>
        <taxon>Agaricomycotina</taxon>
        <taxon>Agaricomycetes</taxon>
        <taxon>Agaricomycetidae</taxon>
        <taxon>Boletales</taxon>
        <taxon>Boletineae</taxon>
        <taxon>Boletaceae</taxon>
        <taxon>Boletoideae</taxon>
        <taxon>Boletus</taxon>
    </lineage>
</organism>
<evidence type="ECO:0000313" key="1">
    <source>
        <dbReference type="EMBL" id="KAF8439420.1"/>
    </source>
</evidence>
<sequence length="136" mass="15456">MTMWLKGCADKAMQYVVYTSVRDFTLKCEYLLEDWGSTPPILDIFLLLMYQCDTPIPYGANGDNNRTASRLLEEDVGMLAVEINPGSWMQYVHQIIKEWNGSHDTNQGQALSSLRFCTDSEEIMFRKGVSGSHYGV</sequence>
<dbReference type="EMBL" id="WHUW01000014">
    <property type="protein sequence ID" value="KAF8439420.1"/>
    <property type="molecule type" value="Genomic_DNA"/>
</dbReference>